<gene>
    <name evidence="1" type="ORF">SAMN04487940_105263</name>
</gene>
<dbReference type="EMBL" id="FNYY01000005">
    <property type="protein sequence ID" value="SEJ41219.1"/>
    <property type="molecule type" value="Genomic_DNA"/>
</dbReference>
<evidence type="ECO:0008006" key="3">
    <source>
        <dbReference type="Google" id="ProtNLM"/>
    </source>
</evidence>
<organism evidence="1 2">
    <name type="scientific">Marinovum algicola</name>
    <dbReference type="NCBI Taxonomy" id="42444"/>
    <lineage>
        <taxon>Bacteria</taxon>
        <taxon>Pseudomonadati</taxon>
        <taxon>Pseudomonadota</taxon>
        <taxon>Alphaproteobacteria</taxon>
        <taxon>Rhodobacterales</taxon>
        <taxon>Roseobacteraceae</taxon>
        <taxon>Marinovum</taxon>
    </lineage>
</organism>
<dbReference type="RefSeq" id="WP_244526474.1">
    <property type="nucleotide sequence ID" value="NZ_CATLQZ010000008.1"/>
</dbReference>
<dbReference type="Pfam" id="PF04957">
    <property type="entry name" value="RMF"/>
    <property type="match status" value="1"/>
</dbReference>
<dbReference type="InterPro" id="IPR007040">
    <property type="entry name" value="Ribosome_modulation_factor"/>
</dbReference>
<accession>A0A975W9S9</accession>
<dbReference type="Proteomes" id="UP000182932">
    <property type="component" value="Unassembled WGS sequence"/>
</dbReference>
<name>A0A975W9S9_9RHOB</name>
<reference evidence="1 2" key="1">
    <citation type="submission" date="2016-10" db="EMBL/GenBank/DDBJ databases">
        <authorList>
            <person name="Varghese N."/>
            <person name="Submissions S."/>
        </authorList>
    </citation>
    <scope>NUCLEOTIDE SEQUENCE [LARGE SCALE GENOMIC DNA]</scope>
    <source>
        <strain evidence="1 2">FF3</strain>
    </source>
</reference>
<keyword evidence="2" id="KW-1185">Reference proteome</keyword>
<proteinExistence type="predicted"/>
<protein>
    <recommendedName>
        <fullName evidence="3">Restriction system protein Mrr-like N-terminal domain-containing protein</fullName>
    </recommendedName>
</protein>
<comment type="caution">
    <text evidence="1">The sequence shown here is derived from an EMBL/GenBank/DDBJ whole genome shotgun (WGS) entry which is preliminary data.</text>
</comment>
<dbReference type="AlphaFoldDB" id="A0A975W9S9"/>
<evidence type="ECO:0000313" key="1">
    <source>
        <dbReference type="EMBL" id="SEJ41219.1"/>
    </source>
</evidence>
<evidence type="ECO:0000313" key="2">
    <source>
        <dbReference type="Proteomes" id="UP000182932"/>
    </source>
</evidence>
<sequence length="185" mass="20907">MRTPYRMFDNDYPLLSTASLTALILHAAAKGPVTLDSCSDRLDALFRQAGKPPGLPEDERRVKLARQLDHLRIARILEAGEDGALHLTDRGRQAFEDYPDGLDQTVLVKYREFAEHLQKTAHHSAGMDPRMGSYDEGYIARQEGISFQANPYSENTVDHQSWENGWMQAQEQDTRAAPLRPASER</sequence>
<dbReference type="GeneID" id="80818227"/>